<dbReference type="AlphaFoldDB" id="F8F1E7"/>
<comment type="similarity">
    <text evidence="2">Belongs to the bacterial solute-binding protein 1 family.</text>
</comment>
<dbReference type="InterPro" id="IPR050490">
    <property type="entry name" value="Bact_solute-bd_prot1"/>
</dbReference>
<dbReference type="Pfam" id="PF13416">
    <property type="entry name" value="SBP_bac_8"/>
    <property type="match status" value="1"/>
</dbReference>
<evidence type="ECO:0000256" key="1">
    <source>
        <dbReference type="ARBA" id="ARBA00004418"/>
    </source>
</evidence>
<dbReference type="RefSeq" id="WP_013968103.1">
    <property type="nucleotide sequence ID" value="NC_015732.1"/>
</dbReference>
<sequence length="528" mass="58489">MKRILSVMFCLLLLSASVLDVFAEGQSDGKGSAASSSGPISIELWYGAAVTEAGPPPADWEALKIIKEKLNIDLKLTALPSSTSDQDVKINTAAAANALPDLFMVSRDVWTNLIKQGLVAPVDDLYPLMPNRTKLHYDEDSRAFTTVNGKSYGLADPGSIAKNEGLLIRKDWMEKLGLKIPTTTEELFQVMKAFTLNDPDGNGKNDTYGFGAFIETYNYEEGLGRRFDPIFGAFGVAGTWNLSAKNPGLNVRRPEYYDALSYVRRMVDEKVIDPNWVSYKKDDFRAAWKQGRFGIMREQNAAFASESNYTPFDKNFPNGEWIVVDPPKGPKGYQAVGVYTQSYRIYAISAKAMKAGKGPAIAKLLEWMASDEGYYLLGWGKEGVNYIIGPDGVPTVNGIPDPSKGFSKPEIQPLTQLRNMVFYNSDVELKSRYPTYKAPYSGKTMSALTVLRDMQKRPWVNGVGSDTLPPPSADLKRFYEQGVVEFAIGARQLTQENWKAWLAEFDKLGGLEWEKAGIETAKAKGLLK</sequence>
<keyword evidence="7" id="KW-0449">Lipoprotein</keyword>
<dbReference type="PANTHER" id="PTHR43649">
    <property type="entry name" value="ARABINOSE-BINDING PROTEIN-RELATED"/>
    <property type="match status" value="1"/>
</dbReference>
<evidence type="ECO:0000256" key="6">
    <source>
        <dbReference type="ARBA" id="ARBA00023139"/>
    </source>
</evidence>
<feature type="chain" id="PRO_5003370109" evidence="8">
    <location>
        <begin position="24"/>
        <end position="528"/>
    </location>
</feature>
<protein>
    <submittedName>
        <fullName evidence="9">Extracellular solute-binding protein family 1</fullName>
    </submittedName>
</protein>
<dbReference type="InterPro" id="IPR006059">
    <property type="entry name" value="SBP"/>
</dbReference>
<evidence type="ECO:0000256" key="2">
    <source>
        <dbReference type="ARBA" id="ARBA00008520"/>
    </source>
</evidence>
<proteinExistence type="inferred from homology"/>
<evidence type="ECO:0000256" key="4">
    <source>
        <dbReference type="ARBA" id="ARBA00022729"/>
    </source>
</evidence>
<dbReference type="OrthoDB" id="9787283at2"/>
<evidence type="ECO:0000256" key="7">
    <source>
        <dbReference type="ARBA" id="ARBA00023288"/>
    </source>
</evidence>
<dbReference type="SUPFAM" id="SSF53850">
    <property type="entry name" value="Periplasmic binding protein-like II"/>
    <property type="match status" value="1"/>
</dbReference>
<keyword evidence="10" id="KW-1185">Reference proteome</keyword>
<keyword evidence="4 8" id="KW-0732">Signal</keyword>
<dbReference type="GO" id="GO:0042597">
    <property type="term" value="C:periplasmic space"/>
    <property type="evidence" value="ECO:0007669"/>
    <property type="project" value="UniProtKB-SubCell"/>
</dbReference>
<evidence type="ECO:0000313" key="10">
    <source>
        <dbReference type="Proteomes" id="UP000000503"/>
    </source>
</evidence>
<evidence type="ECO:0000256" key="5">
    <source>
        <dbReference type="ARBA" id="ARBA00023136"/>
    </source>
</evidence>
<accession>F8F1E7</accession>
<evidence type="ECO:0000256" key="8">
    <source>
        <dbReference type="SAM" id="SignalP"/>
    </source>
</evidence>
<reference evidence="10" key="1">
    <citation type="journal article" date="2013" name="Stand. Genomic Sci.">
        <title>Genome sequence of the thermophilic fresh-water bacterium Spirochaeta caldaria type strain (H1(T)), reclassification of Spirochaeta caldaria, Spirochaeta stenostrepta, and Spirochaeta zuelzerae in the genus Treponema as Treponema caldaria comb. nov., Treponema stenostrepta comb. nov., and Treponema zuelzerae comb. nov., and emendation of the genus Treponema.</title>
        <authorList>
            <person name="Abt B."/>
            <person name="Goker M."/>
            <person name="Scheuner C."/>
            <person name="Han C."/>
            <person name="Lu M."/>
            <person name="Misra M."/>
            <person name="Lapidus A."/>
            <person name="Nolan M."/>
            <person name="Lucas S."/>
            <person name="Hammon N."/>
            <person name="Deshpande S."/>
            <person name="Cheng J.F."/>
            <person name="Tapia R."/>
            <person name="Goodwin L.A."/>
            <person name="Pitluck S."/>
            <person name="Liolios K."/>
            <person name="Pagani I."/>
            <person name="Ivanova N."/>
            <person name="Mavromatis K."/>
            <person name="Mikhailova N."/>
            <person name="Huntemann M."/>
            <person name="Pati A."/>
            <person name="Chen A."/>
            <person name="Palaniappan K."/>
            <person name="Land M."/>
            <person name="Hauser L."/>
            <person name="Jeffries C.D."/>
            <person name="Rohde M."/>
            <person name="Spring S."/>
            <person name="Gronow S."/>
            <person name="Detter J.C."/>
            <person name="Bristow J."/>
            <person name="Eisen J.A."/>
            <person name="Markowitz V."/>
            <person name="Hugenholtz P."/>
            <person name="Kyrpides N.C."/>
            <person name="Woyke T."/>
            <person name="Klenk H.P."/>
        </authorList>
    </citation>
    <scope>NUCLEOTIDE SEQUENCE</scope>
    <source>
        <strain evidence="10">ATCC 51460 / DSM 7334 / H1</strain>
    </source>
</reference>
<dbReference type="HOGENOM" id="CLU_021021_3_2_12"/>
<dbReference type="KEGG" id="scd:Spica_0637"/>
<dbReference type="EMBL" id="CP002868">
    <property type="protein sequence ID" value="AEJ18791.1"/>
    <property type="molecule type" value="Genomic_DNA"/>
</dbReference>
<keyword evidence="6" id="KW-0564">Palmitate</keyword>
<evidence type="ECO:0000256" key="3">
    <source>
        <dbReference type="ARBA" id="ARBA00022475"/>
    </source>
</evidence>
<name>F8F1E7_GRAC1</name>
<evidence type="ECO:0000313" key="9">
    <source>
        <dbReference type="EMBL" id="AEJ18791.1"/>
    </source>
</evidence>
<feature type="signal peptide" evidence="8">
    <location>
        <begin position="1"/>
        <end position="23"/>
    </location>
</feature>
<organism evidence="9 10">
    <name type="scientific">Gracilinema caldarium (strain ATCC 51460 / DSM 7334 / H1)</name>
    <name type="common">Treponema caldarium</name>
    <dbReference type="NCBI Taxonomy" id="744872"/>
    <lineage>
        <taxon>Bacteria</taxon>
        <taxon>Pseudomonadati</taxon>
        <taxon>Spirochaetota</taxon>
        <taxon>Spirochaetia</taxon>
        <taxon>Spirochaetales</taxon>
        <taxon>Breznakiellaceae</taxon>
        <taxon>Gracilinema</taxon>
    </lineage>
</organism>
<comment type="subcellular location">
    <subcellularLocation>
        <location evidence="1">Periplasm</location>
    </subcellularLocation>
</comment>
<gene>
    <name evidence="9" type="ordered locus">Spica_0637</name>
</gene>
<dbReference type="Proteomes" id="UP000000503">
    <property type="component" value="Chromosome"/>
</dbReference>
<dbReference type="STRING" id="744872.Spica_0637"/>
<keyword evidence="3" id="KW-1003">Cell membrane</keyword>
<keyword evidence="5" id="KW-0472">Membrane</keyword>
<dbReference type="eggNOG" id="COG1653">
    <property type="taxonomic scope" value="Bacteria"/>
</dbReference>
<dbReference type="PANTHER" id="PTHR43649:SF33">
    <property type="entry name" value="POLYGALACTURONAN_RHAMNOGALACTURONAN-BINDING PROTEIN YTCQ"/>
    <property type="match status" value="1"/>
</dbReference>
<dbReference type="Gene3D" id="3.40.190.10">
    <property type="entry name" value="Periplasmic binding protein-like II"/>
    <property type="match status" value="2"/>
</dbReference>